<dbReference type="Proteomes" id="UP001149400">
    <property type="component" value="Unassembled WGS sequence"/>
</dbReference>
<dbReference type="InterPro" id="IPR006603">
    <property type="entry name" value="PQ-loop_rpt"/>
</dbReference>
<protein>
    <submittedName>
        <fullName evidence="6">SemiSWEET transporter</fullName>
    </submittedName>
</protein>
<comment type="caution">
    <text evidence="6">The sequence shown here is derived from an EMBL/GenBank/DDBJ whole genome shotgun (WGS) entry which is preliminary data.</text>
</comment>
<reference evidence="6" key="1">
    <citation type="submission" date="2021-12" db="EMBL/GenBank/DDBJ databases">
        <title>Enterovibrio ZSDZ35 sp. nov. and Enterovibrio ZSDZ42 sp. nov., isolated from coastal seawater in Qingdao.</title>
        <authorList>
            <person name="Zhang P."/>
        </authorList>
    </citation>
    <scope>NUCLEOTIDE SEQUENCE</scope>
    <source>
        <strain evidence="6">ZSDZ42</strain>
    </source>
</reference>
<name>A0ABT5QZ08_9GAMM</name>
<keyword evidence="7" id="KW-1185">Reference proteome</keyword>
<evidence type="ECO:0000256" key="4">
    <source>
        <dbReference type="ARBA" id="ARBA00023136"/>
    </source>
</evidence>
<evidence type="ECO:0000256" key="3">
    <source>
        <dbReference type="ARBA" id="ARBA00022989"/>
    </source>
</evidence>
<evidence type="ECO:0000256" key="2">
    <source>
        <dbReference type="ARBA" id="ARBA00022692"/>
    </source>
</evidence>
<proteinExistence type="predicted"/>
<evidence type="ECO:0000313" key="7">
    <source>
        <dbReference type="Proteomes" id="UP001149400"/>
    </source>
</evidence>
<evidence type="ECO:0000256" key="5">
    <source>
        <dbReference type="SAM" id="Phobius"/>
    </source>
</evidence>
<evidence type="ECO:0000313" key="6">
    <source>
        <dbReference type="EMBL" id="MDD1792776.1"/>
    </source>
</evidence>
<dbReference type="InterPro" id="IPR047662">
    <property type="entry name" value="SemiSWEET"/>
</dbReference>
<evidence type="ECO:0000256" key="1">
    <source>
        <dbReference type="ARBA" id="ARBA00004141"/>
    </source>
</evidence>
<dbReference type="EMBL" id="JAJUBC010000005">
    <property type="protein sequence ID" value="MDD1792776.1"/>
    <property type="molecule type" value="Genomic_DNA"/>
</dbReference>
<dbReference type="NCBIfam" id="NF037968">
    <property type="entry name" value="SemiSWEET_2"/>
    <property type="match status" value="1"/>
</dbReference>
<feature type="transmembrane region" description="Helical" evidence="5">
    <location>
        <begin position="27"/>
        <end position="45"/>
    </location>
</feature>
<feature type="transmembrane region" description="Helical" evidence="5">
    <location>
        <begin position="82"/>
        <end position="99"/>
    </location>
</feature>
<keyword evidence="3 5" id="KW-1133">Transmembrane helix</keyword>
<dbReference type="Gene3D" id="1.20.1280.290">
    <property type="match status" value="1"/>
</dbReference>
<dbReference type="PROSITE" id="PS51257">
    <property type="entry name" value="PROKAR_LIPOPROTEIN"/>
    <property type="match status" value="1"/>
</dbReference>
<gene>
    <name evidence="6" type="ORF">LRP50_06530</name>
</gene>
<dbReference type="Pfam" id="PF04193">
    <property type="entry name" value="PQ-loop"/>
    <property type="match status" value="1"/>
</dbReference>
<dbReference type="RefSeq" id="WP_274163658.1">
    <property type="nucleotide sequence ID" value="NZ_JAJUBC010000005.1"/>
</dbReference>
<organism evidence="6 7">
    <name type="scientific">Enterovibrio gelatinilyticus</name>
    <dbReference type="NCBI Taxonomy" id="2899819"/>
    <lineage>
        <taxon>Bacteria</taxon>
        <taxon>Pseudomonadati</taxon>
        <taxon>Pseudomonadota</taxon>
        <taxon>Gammaproteobacteria</taxon>
        <taxon>Vibrionales</taxon>
        <taxon>Vibrionaceae</taxon>
        <taxon>Enterovibrio</taxon>
    </lineage>
</organism>
<sequence length="119" mass="12741">MNLLKIVAAVAVALVAAFGLVQYPSLLGSVAAACTTLAFLPQVIHTIRTRDTAAISLAMYVMFVFGVLCWLIYGIVSKDMPLMMGNGVTLVLSSVVLYLKIKSISPTSHLDETRPEVAQ</sequence>
<accession>A0ABT5QZ08</accession>
<comment type="subcellular location">
    <subcellularLocation>
        <location evidence="1">Membrane</location>
        <topology evidence="1">Multi-pass membrane protein</topology>
    </subcellularLocation>
</comment>
<keyword evidence="4 5" id="KW-0472">Membrane</keyword>
<keyword evidence="2 5" id="KW-0812">Transmembrane</keyword>
<feature type="transmembrane region" description="Helical" evidence="5">
    <location>
        <begin position="57"/>
        <end position="76"/>
    </location>
</feature>